<accession>R7MWR1</accession>
<dbReference type="Proteomes" id="UP000017908">
    <property type="component" value="Unassembled WGS sequence"/>
</dbReference>
<sequence length="216" mass="23691">MTGNPDFIGTDVGNDDIVLAHDAAAVDEGFLRFDREGHVVGIAFVFIDHLLADIQELFRFSQAGGFVHDAFQRVGDVADDFDFGLIVFVDIGRHRVDVDDIGIGQVPFSRSIFDDVIADGDDQAGLFQDFRLVVVHRDADSPHGIFIVKGDGAFGHHGIDDGKLQFFSKGRELFGRFAADDAAAGQDDRILGIGNHGSSCFDLRFQGRFRQDCLML</sequence>
<reference evidence="1" key="1">
    <citation type="submission" date="2012-11" db="EMBL/GenBank/DDBJ databases">
        <title>Dependencies among metagenomic species, viruses, plasmids and units of genetic variation.</title>
        <authorList>
            <person name="Nielsen H.B."/>
            <person name="Almeida M."/>
            <person name="Juncker A.S."/>
            <person name="Rasmussen S."/>
            <person name="Li J."/>
            <person name="Sunagawa S."/>
            <person name="Plichta D."/>
            <person name="Gautier L."/>
            <person name="Le Chatelier E."/>
            <person name="Peletier E."/>
            <person name="Bonde I."/>
            <person name="Nielsen T."/>
            <person name="Manichanh C."/>
            <person name="Arumugam M."/>
            <person name="Batto J."/>
            <person name="Santos M.B.Q.D."/>
            <person name="Blom N."/>
            <person name="Borruel N."/>
            <person name="Burgdorf K.S."/>
            <person name="Boumezbeur F."/>
            <person name="Casellas F."/>
            <person name="Dore J."/>
            <person name="Guarner F."/>
            <person name="Hansen T."/>
            <person name="Hildebrand F."/>
            <person name="Kaas R.S."/>
            <person name="Kennedy S."/>
            <person name="Kristiansen K."/>
            <person name="Kultima J.R."/>
            <person name="Leonard P."/>
            <person name="Levenez F."/>
            <person name="Lund O."/>
            <person name="Moumen B."/>
            <person name="Le Paslier D."/>
            <person name="Pons N."/>
            <person name="Pedersen O."/>
            <person name="Prifti E."/>
            <person name="Qin J."/>
            <person name="Raes J."/>
            <person name="Tap J."/>
            <person name="Tims S."/>
            <person name="Ussery D.W."/>
            <person name="Yamada T."/>
            <person name="MetaHit consortium"/>
            <person name="Renault P."/>
            <person name="Sicheritz-Ponten T."/>
            <person name="Bork P."/>
            <person name="Wang J."/>
            <person name="Brunak S."/>
            <person name="Ehrlich S.D."/>
        </authorList>
    </citation>
    <scope>NUCLEOTIDE SEQUENCE [LARGE SCALE GENOMIC DNA]</scope>
</reference>
<comment type="caution">
    <text evidence="1">The sequence shown here is derived from an EMBL/GenBank/DDBJ whole genome shotgun (WGS) entry which is preliminary data.</text>
</comment>
<evidence type="ECO:0000313" key="1">
    <source>
        <dbReference type="EMBL" id="CDF04292.1"/>
    </source>
</evidence>
<gene>
    <name evidence="1" type="ORF">BN715_00655</name>
</gene>
<dbReference type="AlphaFoldDB" id="R7MWR1"/>
<proteinExistence type="predicted"/>
<protein>
    <submittedName>
        <fullName evidence="1">Uncharacterized protein</fullName>
    </submittedName>
</protein>
<name>R7MWR1_MEGEL</name>
<dbReference type="EMBL" id="CBKE010000054">
    <property type="protein sequence ID" value="CDF04292.1"/>
    <property type="molecule type" value="Genomic_DNA"/>
</dbReference>
<organism evidence="1">
    <name type="scientific">Megasphaera elsdenii CAG:570</name>
    <dbReference type="NCBI Taxonomy" id="1263087"/>
    <lineage>
        <taxon>Bacteria</taxon>
        <taxon>Bacillati</taxon>
        <taxon>Bacillota</taxon>
        <taxon>Negativicutes</taxon>
        <taxon>Veillonellales</taxon>
        <taxon>Veillonellaceae</taxon>
        <taxon>Megasphaera</taxon>
    </lineage>
</organism>